<evidence type="ECO:0000313" key="2">
    <source>
        <dbReference type="Proteomes" id="UP000008631"/>
    </source>
</evidence>
<dbReference type="InParanoid" id="E8R0U5"/>
<accession>E8R0U5</accession>
<dbReference type="Proteomes" id="UP000008631">
    <property type="component" value="Chromosome"/>
</dbReference>
<proteinExistence type="predicted"/>
<dbReference type="KEGG" id="ipa:Isop_1707"/>
<dbReference type="HOGENOM" id="CLU_2479151_0_0_0"/>
<gene>
    <name evidence="1" type="ordered locus">Isop_1707</name>
</gene>
<sequence length="87" mass="9446">MKRQNPANQNELVSVGPLDFANLQQLFSSLLSDNVADFGAVQNLQTQGMIQGVIGEDQGFVVGTDDVDLDRWTAPTNGFLTVRTYAS</sequence>
<name>E8R0U5_ISOPI</name>
<keyword evidence="2" id="KW-1185">Reference proteome</keyword>
<protein>
    <submittedName>
        <fullName evidence="1">Uncharacterized protein</fullName>
    </submittedName>
</protein>
<organism evidence="1 2">
    <name type="scientific">Isosphaera pallida (strain ATCC 43644 / DSM 9630 / IS1B)</name>
    <dbReference type="NCBI Taxonomy" id="575540"/>
    <lineage>
        <taxon>Bacteria</taxon>
        <taxon>Pseudomonadati</taxon>
        <taxon>Planctomycetota</taxon>
        <taxon>Planctomycetia</taxon>
        <taxon>Isosphaerales</taxon>
        <taxon>Isosphaeraceae</taxon>
        <taxon>Isosphaera</taxon>
    </lineage>
</organism>
<reference key="1">
    <citation type="submission" date="2010-11" db="EMBL/GenBank/DDBJ databases">
        <title>The complete sequence of chromosome of Isophaera pallida ATCC 43644.</title>
        <authorList>
            <consortium name="US DOE Joint Genome Institute (JGI-PGF)"/>
            <person name="Lucas S."/>
            <person name="Copeland A."/>
            <person name="Lapidus A."/>
            <person name="Bruce D."/>
            <person name="Goodwin L."/>
            <person name="Pitluck S."/>
            <person name="Kyrpides N."/>
            <person name="Mavromatis K."/>
            <person name="Pagani I."/>
            <person name="Ivanova N."/>
            <person name="Saunders E."/>
            <person name="Brettin T."/>
            <person name="Detter J.C."/>
            <person name="Han C."/>
            <person name="Tapia R."/>
            <person name="Land M."/>
            <person name="Hauser L."/>
            <person name="Markowitz V."/>
            <person name="Cheng J.-F."/>
            <person name="Hugenholtz P."/>
            <person name="Woyke T."/>
            <person name="Wu D."/>
            <person name="Eisen J.A."/>
        </authorList>
    </citation>
    <scope>NUCLEOTIDE SEQUENCE</scope>
    <source>
        <strain>ATCC 43644</strain>
    </source>
</reference>
<dbReference type="EMBL" id="CP002353">
    <property type="protein sequence ID" value="ADV62291.1"/>
    <property type="molecule type" value="Genomic_DNA"/>
</dbReference>
<reference evidence="1 2" key="2">
    <citation type="journal article" date="2011" name="Stand. Genomic Sci.">
        <title>Complete genome sequence of Isosphaera pallida type strain (IS1B).</title>
        <authorList>
            <consortium name="US DOE Joint Genome Institute (JGI-PGF)"/>
            <person name="Goker M."/>
            <person name="Cleland D."/>
            <person name="Saunders E."/>
            <person name="Lapidus A."/>
            <person name="Nolan M."/>
            <person name="Lucas S."/>
            <person name="Hammon N."/>
            <person name="Deshpande S."/>
            <person name="Cheng J.F."/>
            <person name="Tapia R."/>
            <person name="Han C."/>
            <person name="Goodwin L."/>
            <person name="Pitluck S."/>
            <person name="Liolios K."/>
            <person name="Pagani I."/>
            <person name="Ivanova N."/>
            <person name="Mavromatis K."/>
            <person name="Pati A."/>
            <person name="Chen A."/>
            <person name="Palaniappan K."/>
            <person name="Land M."/>
            <person name="Hauser L."/>
            <person name="Chang Y.J."/>
            <person name="Jeffries C.D."/>
            <person name="Detter J.C."/>
            <person name="Beck B."/>
            <person name="Woyke T."/>
            <person name="Bristow J."/>
            <person name="Eisen J.A."/>
            <person name="Markowitz V."/>
            <person name="Hugenholtz P."/>
            <person name="Kyrpides N.C."/>
            <person name="Klenk H.P."/>
        </authorList>
    </citation>
    <scope>NUCLEOTIDE SEQUENCE [LARGE SCALE GENOMIC DNA]</scope>
    <source>
        <strain evidence="2">ATCC 43644 / DSM 9630 / IS1B</strain>
    </source>
</reference>
<dbReference type="AlphaFoldDB" id="E8R0U5"/>
<evidence type="ECO:0000313" key="1">
    <source>
        <dbReference type="EMBL" id="ADV62291.1"/>
    </source>
</evidence>